<evidence type="ECO:0000256" key="2">
    <source>
        <dbReference type="SAM" id="SignalP"/>
    </source>
</evidence>
<evidence type="ECO:0000313" key="3">
    <source>
        <dbReference type="EMBL" id="HIW08004.1"/>
    </source>
</evidence>
<comment type="caution">
    <text evidence="3">The sequence shown here is derived from an EMBL/GenBank/DDBJ whole genome shotgun (WGS) entry which is preliminary data.</text>
</comment>
<feature type="region of interest" description="Disordered" evidence="1">
    <location>
        <begin position="25"/>
        <end position="44"/>
    </location>
</feature>
<dbReference type="EMBL" id="DXHQ01000016">
    <property type="protein sequence ID" value="HIW08004.1"/>
    <property type="molecule type" value="Genomic_DNA"/>
</dbReference>
<feature type="chain" id="PRO_5039549390" evidence="2">
    <location>
        <begin position="22"/>
        <end position="239"/>
    </location>
</feature>
<accession>A0A9D1Q8I6</accession>
<dbReference type="PROSITE" id="PS51257">
    <property type="entry name" value="PROKAR_LIPOPROTEIN"/>
    <property type="match status" value="1"/>
</dbReference>
<name>A0A9D1Q8I6_9FIRM</name>
<keyword evidence="2" id="KW-0732">Signal</keyword>
<reference evidence="3" key="1">
    <citation type="journal article" date="2021" name="PeerJ">
        <title>Extensive microbial diversity within the chicken gut microbiome revealed by metagenomics and culture.</title>
        <authorList>
            <person name="Gilroy R."/>
            <person name="Ravi A."/>
            <person name="Getino M."/>
            <person name="Pursley I."/>
            <person name="Horton D.L."/>
            <person name="Alikhan N.F."/>
            <person name="Baker D."/>
            <person name="Gharbi K."/>
            <person name="Hall N."/>
            <person name="Watson M."/>
            <person name="Adriaenssens E.M."/>
            <person name="Foster-Nyarko E."/>
            <person name="Jarju S."/>
            <person name="Secka A."/>
            <person name="Antonio M."/>
            <person name="Oren A."/>
            <person name="Chaudhuri R.R."/>
            <person name="La Ragione R."/>
            <person name="Hildebrand F."/>
            <person name="Pallen M.J."/>
        </authorList>
    </citation>
    <scope>NUCLEOTIDE SEQUENCE</scope>
    <source>
        <strain evidence="3">ChiHcolR34-3080</strain>
    </source>
</reference>
<protein>
    <submittedName>
        <fullName evidence="3">Uncharacterized protein</fullName>
    </submittedName>
</protein>
<feature type="signal peptide" evidence="2">
    <location>
        <begin position="1"/>
        <end position="21"/>
    </location>
</feature>
<gene>
    <name evidence="3" type="ORF">H9890_01215</name>
</gene>
<evidence type="ECO:0000313" key="4">
    <source>
        <dbReference type="Proteomes" id="UP000823933"/>
    </source>
</evidence>
<sequence>MKLKKIASLALAGIMAVSMLAGCSTTSVDPEPTPNPGDDEPTVSGYSQMLYNHLSNAAKKKVTAQDSDAVNNALATAMEYAAGNTISSSYDDYIDGDTHVVNNGDWSNAPDSLKNGANVLINELAAENTLKDSVWMAFNVLDPDTTNYQRDNMNISMLFVADGLKSKNAVMDEVAAWIDQQVQWLEDDYDLPGDIFQDNGGHSMNTDYEYTMSVAADTITLTADHGKSMTFVAVNIARV</sequence>
<evidence type="ECO:0000256" key="1">
    <source>
        <dbReference type="SAM" id="MobiDB-lite"/>
    </source>
</evidence>
<reference evidence="3" key="2">
    <citation type="submission" date="2021-04" db="EMBL/GenBank/DDBJ databases">
        <authorList>
            <person name="Gilroy R."/>
        </authorList>
    </citation>
    <scope>NUCLEOTIDE SEQUENCE</scope>
    <source>
        <strain evidence="3">ChiHcolR34-3080</strain>
    </source>
</reference>
<dbReference type="AlphaFoldDB" id="A0A9D1Q8I6"/>
<dbReference type="Proteomes" id="UP000823933">
    <property type="component" value="Unassembled WGS sequence"/>
</dbReference>
<organism evidence="3 4">
    <name type="scientific">Candidatus Faecalibacterium intestinigallinarum</name>
    <dbReference type="NCBI Taxonomy" id="2838581"/>
    <lineage>
        <taxon>Bacteria</taxon>
        <taxon>Bacillati</taxon>
        <taxon>Bacillota</taxon>
        <taxon>Clostridia</taxon>
        <taxon>Eubacteriales</taxon>
        <taxon>Oscillospiraceae</taxon>
        <taxon>Faecalibacterium</taxon>
    </lineage>
</organism>
<proteinExistence type="predicted"/>